<name>A0A8K0UQ75_9AGAR</name>
<feature type="signal peptide" evidence="1">
    <location>
        <begin position="1"/>
        <end position="20"/>
    </location>
</feature>
<dbReference type="Proteomes" id="UP000813824">
    <property type="component" value="Unassembled WGS sequence"/>
</dbReference>
<organism evidence="2 3">
    <name type="scientific">Cristinia sonorae</name>
    <dbReference type="NCBI Taxonomy" id="1940300"/>
    <lineage>
        <taxon>Eukaryota</taxon>
        <taxon>Fungi</taxon>
        <taxon>Dikarya</taxon>
        <taxon>Basidiomycota</taxon>
        <taxon>Agaricomycotina</taxon>
        <taxon>Agaricomycetes</taxon>
        <taxon>Agaricomycetidae</taxon>
        <taxon>Agaricales</taxon>
        <taxon>Pleurotineae</taxon>
        <taxon>Stephanosporaceae</taxon>
        <taxon>Cristinia</taxon>
    </lineage>
</organism>
<evidence type="ECO:0000313" key="2">
    <source>
        <dbReference type="EMBL" id="KAH8100327.1"/>
    </source>
</evidence>
<dbReference type="EMBL" id="JAEVFJ010000016">
    <property type="protein sequence ID" value="KAH8100327.1"/>
    <property type="molecule type" value="Genomic_DNA"/>
</dbReference>
<reference evidence="2" key="1">
    <citation type="journal article" date="2021" name="New Phytol.">
        <title>Evolutionary innovations through gain and loss of genes in the ectomycorrhizal Boletales.</title>
        <authorList>
            <person name="Wu G."/>
            <person name="Miyauchi S."/>
            <person name="Morin E."/>
            <person name="Kuo A."/>
            <person name="Drula E."/>
            <person name="Varga T."/>
            <person name="Kohler A."/>
            <person name="Feng B."/>
            <person name="Cao Y."/>
            <person name="Lipzen A."/>
            <person name="Daum C."/>
            <person name="Hundley H."/>
            <person name="Pangilinan J."/>
            <person name="Johnson J."/>
            <person name="Barry K."/>
            <person name="LaButti K."/>
            <person name="Ng V."/>
            <person name="Ahrendt S."/>
            <person name="Min B."/>
            <person name="Choi I.G."/>
            <person name="Park H."/>
            <person name="Plett J.M."/>
            <person name="Magnuson J."/>
            <person name="Spatafora J.W."/>
            <person name="Nagy L.G."/>
            <person name="Henrissat B."/>
            <person name="Grigoriev I.V."/>
            <person name="Yang Z.L."/>
            <person name="Xu J."/>
            <person name="Martin F.M."/>
        </authorList>
    </citation>
    <scope>NUCLEOTIDE SEQUENCE</scope>
    <source>
        <strain evidence="2">KKN 215</strain>
    </source>
</reference>
<dbReference type="AlphaFoldDB" id="A0A8K0UQ75"/>
<dbReference type="SUPFAM" id="SSF47473">
    <property type="entry name" value="EF-hand"/>
    <property type="match status" value="1"/>
</dbReference>
<feature type="chain" id="PRO_5035479512" evidence="1">
    <location>
        <begin position="21"/>
        <end position="300"/>
    </location>
</feature>
<dbReference type="InterPro" id="IPR011992">
    <property type="entry name" value="EF-hand-dom_pair"/>
</dbReference>
<comment type="caution">
    <text evidence="2">The sequence shown here is derived from an EMBL/GenBank/DDBJ whole genome shotgun (WGS) entry which is preliminary data.</text>
</comment>
<accession>A0A8K0UQ75</accession>
<keyword evidence="1" id="KW-0732">Signal</keyword>
<proteinExistence type="predicted"/>
<dbReference type="OrthoDB" id="2162143at2759"/>
<sequence length="300" mass="31863">MHSTAVLVLALAACAAPALSAPTTAPVPPAADPDASGASALGVIGDVVHIGDGIISGAQGIKNLFTGHRRREFEELIARQAAADADSGALGLDTLFKVGKAVIGGISSLVSHDDGKKKGKRVFDEDILAREDLVGLLAREDVQDLLARQATDESGAINFGKILSTITSILKRDEELELAMREEDGLFARQATDQSGAINFGKILSTITSILKRDEELALAMREDNELLARQATDESGAINFGKILSTITSILKRDEELELAMREEDGLLARELYARRFGRFGGGGHGFGSMPVRSLNELD</sequence>
<gene>
    <name evidence="2" type="ORF">BXZ70DRAFT_184555</name>
</gene>
<protein>
    <submittedName>
        <fullName evidence="2">Uncharacterized protein</fullName>
    </submittedName>
</protein>
<evidence type="ECO:0000256" key="1">
    <source>
        <dbReference type="SAM" id="SignalP"/>
    </source>
</evidence>
<evidence type="ECO:0000313" key="3">
    <source>
        <dbReference type="Proteomes" id="UP000813824"/>
    </source>
</evidence>
<keyword evidence="3" id="KW-1185">Reference proteome</keyword>